<gene>
    <name evidence="10" type="ORF">LOD99_4898</name>
</gene>
<keyword evidence="11" id="KW-1185">Reference proteome</keyword>
<dbReference type="GO" id="GO:0045022">
    <property type="term" value="P:early endosome to late endosome transport"/>
    <property type="evidence" value="ECO:0007669"/>
    <property type="project" value="InterPro"/>
</dbReference>
<dbReference type="AlphaFoldDB" id="A0AAV7JTC0"/>
<dbReference type="EMBL" id="JAKMXF010000302">
    <property type="protein sequence ID" value="KAI6651650.1"/>
    <property type="molecule type" value="Genomic_DNA"/>
</dbReference>
<protein>
    <recommendedName>
        <fullName evidence="4">WD repeat-containing protein 91</fullName>
    </recommendedName>
</protein>
<comment type="subcellular location">
    <subcellularLocation>
        <location evidence="1">Early endosome membrane</location>
        <topology evidence="1">Peripheral membrane protein</topology>
    </subcellularLocation>
    <subcellularLocation>
        <location evidence="2">Late endosome membrane</location>
    </subcellularLocation>
</comment>
<comment type="similarity">
    <text evidence="3">Belongs to the WD repeat WDR91 family.</text>
</comment>
<feature type="region of interest" description="Disordered" evidence="8">
    <location>
        <begin position="257"/>
        <end position="295"/>
    </location>
</feature>
<evidence type="ECO:0000313" key="11">
    <source>
        <dbReference type="Proteomes" id="UP001165289"/>
    </source>
</evidence>
<feature type="coiled-coil region" evidence="7">
    <location>
        <begin position="200"/>
        <end position="248"/>
    </location>
</feature>
<proteinExistence type="inferred from homology"/>
<dbReference type="InterPro" id="IPR036322">
    <property type="entry name" value="WD40_repeat_dom_sf"/>
</dbReference>
<dbReference type="GO" id="GO:0031901">
    <property type="term" value="C:early endosome membrane"/>
    <property type="evidence" value="ECO:0007669"/>
    <property type="project" value="UniProtKB-SubCell"/>
</dbReference>
<keyword evidence="7" id="KW-0175">Coiled coil</keyword>
<dbReference type="Gene3D" id="2.130.10.10">
    <property type="entry name" value="YVTN repeat-like/Quinoprotein amine dehydrogenase"/>
    <property type="match status" value="2"/>
</dbReference>
<dbReference type="InterPro" id="IPR039724">
    <property type="entry name" value="WDR91"/>
</dbReference>
<evidence type="ECO:0000256" key="1">
    <source>
        <dbReference type="ARBA" id="ARBA00004220"/>
    </source>
</evidence>
<reference evidence="10 11" key="1">
    <citation type="journal article" date="2023" name="BMC Biol.">
        <title>The compact genome of the sponge Oopsacas minuta (Hexactinellida) is lacking key metazoan core genes.</title>
        <authorList>
            <person name="Santini S."/>
            <person name="Schenkelaars Q."/>
            <person name="Jourda C."/>
            <person name="Duchesne M."/>
            <person name="Belahbib H."/>
            <person name="Rocher C."/>
            <person name="Selva M."/>
            <person name="Riesgo A."/>
            <person name="Vervoort M."/>
            <person name="Leys S.P."/>
            <person name="Kodjabachian L."/>
            <person name="Le Bivic A."/>
            <person name="Borchiellini C."/>
            <person name="Claverie J.M."/>
            <person name="Renard E."/>
        </authorList>
    </citation>
    <scope>NUCLEOTIDE SEQUENCE [LARGE SCALE GENOMIC DNA]</scope>
    <source>
        <strain evidence="10">SPO-2</strain>
    </source>
</reference>
<accession>A0AAV7JTC0</accession>
<evidence type="ECO:0000256" key="4">
    <source>
        <dbReference type="ARBA" id="ARBA00021116"/>
    </source>
</evidence>
<dbReference type="GO" id="GO:0031902">
    <property type="term" value="C:late endosome membrane"/>
    <property type="evidence" value="ECO:0007669"/>
    <property type="project" value="UniProtKB-SubCell"/>
</dbReference>
<feature type="domain" description="ARMC9 CTLH-like" evidence="9">
    <location>
        <begin position="56"/>
        <end position="175"/>
    </location>
</feature>
<dbReference type="Pfam" id="PF00400">
    <property type="entry name" value="WD40"/>
    <property type="match status" value="3"/>
</dbReference>
<feature type="region of interest" description="Disordered" evidence="8">
    <location>
        <begin position="351"/>
        <end position="370"/>
    </location>
</feature>
<dbReference type="GO" id="GO:0051898">
    <property type="term" value="P:negative regulation of phosphatidylinositol 3-kinase/protein kinase B signal transduction"/>
    <property type="evidence" value="ECO:0007669"/>
    <property type="project" value="InterPro"/>
</dbReference>
<dbReference type="InterPro" id="IPR015943">
    <property type="entry name" value="WD40/YVTN_repeat-like_dom_sf"/>
</dbReference>
<evidence type="ECO:0000259" key="9">
    <source>
        <dbReference type="Pfam" id="PF23138"/>
    </source>
</evidence>
<evidence type="ECO:0000256" key="6">
    <source>
        <dbReference type="PROSITE-ProRule" id="PRU00221"/>
    </source>
</evidence>
<evidence type="ECO:0000256" key="8">
    <source>
        <dbReference type="SAM" id="MobiDB-lite"/>
    </source>
</evidence>
<dbReference type="InterPro" id="IPR056327">
    <property type="entry name" value="ARMC9_CTLH-like_dom"/>
</dbReference>
<dbReference type="Proteomes" id="UP001165289">
    <property type="component" value="Unassembled WGS sequence"/>
</dbReference>
<feature type="repeat" description="WD" evidence="6">
    <location>
        <begin position="542"/>
        <end position="583"/>
    </location>
</feature>
<keyword evidence="6" id="KW-0853">WD repeat</keyword>
<sequence>MSNEQISDAYFVSEYVEDLIKDYLYFRGYNATLKAMENDQKNARDKLLQPTKIIREIQNLIDTHDLSGLRNYWSFLHKQFFSRLERDHLEVMRKIETGVLRLYLTSAIREGKKDKVNEFFEMLSNELQQLPEWKDWFAVPYIKGIQEHPKYGRYFGKAYLEKIMVSLHNFICTILANMPRPMLMRFEEELLKSKRVAKENDELIEQMSQANFERRASEEEVQKYKIQIKDKEIQMEQLKKQLTDFLRIRNLSPGDKNIKLPNSLPRLKLEGNRPQSMGDDPRDNPRDNCLQSLPPSFSNKTCDPAVISKPDVKVGYVENDNEEIPSCYEILSEVLSPQHVDAVPVPNSIQDVVTGNSHPENSLKTGTDTTRKDDNLDVDKNLLTFYNCHQLDEAPFLFLSRDHYTGHGSPITHCKVAPGGLSVASADIKGGVRVWEFGERINDVYKVNCSSFQVLSLEWECKYAQSLFVGGNNSKVQLHSIANKKLQHELELSEHYPRVLSIACHPINNSFVLACSESDQHRLGTLTIWDWKTLKMTSRIEVQPRPFSITTTSFNHNGNLLLTGGVDGMVRLYDLSNQGCIMGWHAHAGEISNLMFSNDENSIYSMGSDSKFTQWSIQNMGQRLQDIPVEVDACIPHLIMGKGHRKPSDLAVGKLFAFDSDSDHVLTCGNPRAHVYKLVRSAPVEHVLSIGGHNDVITCVDWSSSQTCCSCITGCADGSINVTTLLRQ</sequence>
<dbReference type="CDD" id="cd22249">
    <property type="entry name" value="UDM1_RNF168_RNF169-like"/>
    <property type="match status" value="1"/>
</dbReference>
<evidence type="ECO:0000256" key="2">
    <source>
        <dbReference type="ARBA" id="ARBA00004414"/>
    </source>
</evidence>
<feature type="compositionally biased region" description="Polar residues" evidence="8">
    <location>
        <begin position="351"/>
        <end position="368"/>
    </location>
</feature>
<feature type="repeat" description="WD" evidence="6">
    <location>
        <begin position="584"/>
        <end position="619"/>
    </location>
</feature>
<evidence type="ECO:0000256" key="3">
    <source>
        <dbReference type="ARBA" id="ARBA00006128"/>
    </source>
</evidence>
<dbReference type="PANTHER" id="PTHR13083">
    <property type="entry name" value="WD REPEAT-CONTAINING PROTEIN 91"/>
    <property type="match status" value="1"/>
</dbReference>
<dbReference type="PROSITE" id="PS50082">
    <property type="entry name" value="WD_REPEATS_2"/>
    <property type="match status" value="3"/>
</dbReference>
<comment type="caution">
    <text evidence="10">The sequence shown here is derived from an EMBL/GenBank/DDBJ whole genome shotgun (WGS) entry which is preliminary data.</text>
</comment>
<evidence type="ECO:0000256" key="5">
    <source>
        <dbReference type="ARBA" id="ARBA00022753"/>
    </source>
</evidence>
<keyword evidence="5" id="KW-0967">Endosome</keyword>
<dbReference type="GO" id="GO:0141039">
    <property type="term" value="F:phosphatidylinositol 3-kinase inhibitor activity"/>
    <property type="evidence" value="ECO:0007669"/>
    <property type="project" value="InterPro"/>
</dbReference>
<dbReference type="SMART" id="SM00320">
    <property type="entry name" value="WD40"/>
    <property type="match status" value="5"/>
</dbReference>
<evidence type="ECO:0000313" key="10">
    <source>
        <dbReference type="EMBL" id="KAI6651650.1"/>
    </source>
</evidence>
<dbReference type="Pfam" id="PF23138">
    <property type="entry name" value="CTLH_Armc9"/>
    <property type="match status" value="1"/>
</dbReference>
<organism evidence="10 11">
    <name type="scientific">Oopsacas minuta</name>
    <dbReference type="NCBI Taxonomy" id="111878"/>
    <lineage>
        <taxon>Eukaryota</taxon>
        <taxon>Metazoa</taxon>
        <taxon>Porifera</taxon>
        <taxon>Hexactinellida</taxon>
        <taxon>Hexasterophora</taxon>
        <taxon>Lyssacinosida</taxon>
        <taxon>Leucopsacidae</taxon>
        <taxon>Oopsacas</taxon>
    </lineage>
</organism>
<feature type="repeat" description="WD" evidence="6">
    <location>
        <begin position="404"/>
        <end position="436"/>
    </location>
</feature>
<name>A0AAV7JTC0_9METZ</name>
<dbReference type="InterPro" id="IPR001680">
    <property type="entry name" value="WD40_rpt"/>
</dbReference>
<evidence type="ECO:0000256" key="7">
    <source>
        <dbReference type="SAM" id="Coils"/>
    </source>
</evidence>
<dbReference type="SUPFAM" id="SSF50978">
    <property type="entry name" value="WD40 repeat-like"/>
    <property type="match status" value="1"/>
</dbReference>
<dbReference type="PANTHER" id="PTHR13083:SF3">
    <property type="entry name" value="WD REPEAT-CONTAINING PROTEIN 91"/>
    <property type="match status" value="1"/>
</dbReference>